<dbReference type="GO" id="GO:0032259">
    <property type="term" value="P:methylation"/>
    <property type="evidence" value="ECO:0007669"/>
    <property type="project" value="UniProtKB-KW"/>
</dbReference>
<feature type="domain" description="DNA methylase N-4/N-6" evidence="5">
    <location>
        <begin position="135"/>
        <end position="208"/>
    </location>
</feature>
<evidence type="ECO:0000313" key="7">
    <source>
        <dbReference type="Proteomes" id="UP000281975"/>
    </source>
</evidence>
<name>A0A420WUM5_9GAMM</name>
<dbReference type="GO" id="GO:0008170">
    <property type="term" value="F:N-methyltransferase activity"/>
    <property type="evidence" value="ECO:0007669"/>
    <property type="project" value="InterPro"/>
</dbReference>
<reference evidence="6 7" key="1">
    <citation type="submission" date="2018-10" db="EMBL/GenBank/DDBJ databases">
        <title>Genomic Encyclopedia of Type Strains, Phase IV (KMG-IV): sequencing the most valuable type-strain genomes for metagenomic binning, comparative biology and taxonomic classification.</title>
        <authorList>
            <person name="Goeker M."/>
        </authorList>
    </citation>
    <scope>NUCLEOTIDE SEQUENCE [LARGE SCALE GENOMIC DNA]</scope>
    <source>
        <strain evidence="6 7">DSM 23229</strain>
    </source>
</reference>
<keyword evidence="3 6" id="KW-0808">Transferase</keyword>
<comment type="similarity">
    <text evidence="1 4">Belongs to the N(4)/N(6)-methyltransferase family.</text>
</comment>
<dbReference type="InterPro" id="IPR002941">
    <property type="entry name" value="DNA_methylase_N4/N6"/>
</dbReference>
<comment type="caution">
    <text evidence="6">The sequence shown here is derived from an EMBL/GenBank/DDBJ whole genome shotgun (WGS) entry which is preliminary data.</text>
</comment>
<dbReference type="RefSeq" id="WP_121173457.1">
    <property type="nucleotide sequence ID" value="NZ_RBIN01000007.1"/>
</dbReference>
<dbReference type="EC" id="2.1.1.-" evidence="4"/>
<evidence type="ECO:0000259" key="5">
    <source>
        <dbReference type="Pfam" id="PF01555"/>
    </source>
</evidence>
<dbReference type="EMBL" id="RBIN01000007">
    <property type="protein sequence ID" value="RKQ97122.1"/>
    <property type="molecule type" value="Genomic_DNA"/>
</dbReference>
<dbReference type="OrthoDB" id="9816043at2"/>
<sequence length="226" mass="25570">MIQLLNMDCMDYMRSQPDDSFDLAIVDPPYFEGPNKPGFYRNGEFSSTLVPAGKYGALKHWEVPANEYFAELKRVSRHRIIWGANHFCDRFDASGPGWIVWDKENGASSFADAELASSTFDKAVRVFRYRWNGMIQGSHGNKRLNEKRIHPTQKPVKLYEWMLANYSKPGQRILDTHLGSASSAIAAHYFGCDFVGTELDADYFATAKARFNRETSQIDMFAGGAA</sequence>
<dbReference type="AlphaFoldDB" id="A0A420WUM5"/>
<organism evidence="6 7">
    <name type="scientific">Kushneria sinocarnis</name>
    <dbReference type="NCBI Taxonomy" id="595502"/>
    <lineage>
        <taxon>Bacteria</taxon>
        <taxon>Pseudomonadati</taxon>
        <taxon>Pseudomonadota</taxon>
        <taxon>Gammaproteobacteria</taxon>
        <taxon>Oceanospirillales</taxon>
        <taxon>Halomonadaceae</taxon>
        <taxon>Kushneria</taxon>
    </lineage>
</organism>
<dbReference type="InterPro" id="IPR029063">
    <property type="entry name" value="SAM-dependent_MTases_sf"/>
</dbReference>
<dbReference type="PROSITE" id="PS00092">
    <property type="entry name" value="N6_MTASE"/>
    <property type="match status" value="1"/>
</dbReference>
<evidence type="ECO:0000256" key="1">
    <source>
        <dbReference type="ARBA" id="ARBA00006594"/>
    </source>
</evidence>
<gene>
    <name evidence="6" type="ORF">C7446_2541</name>
</gene>
<dbReference type="InterPro" id="IPR002052">
    <property type="entry name" value="DNA_methylase_N6_adenine_CS"/>
</dbReference>
<dbReference type="Pfam" id="PF01555">
    <property type="entry name" value="N6_N4_Mtase"/>
    <property type="match status" value="1"/>
</dbReference>
<keyword evidence="2 6" id="KW-0489">Methyltransferase</keyword>
<proteinExistence type="inferred from homology"/>
<accession>A0A420WUM5</accession>
<dbReference type="GO" id="GO:0003677">
    <property type="term" value="F:DNA binding"/>
    <property type="evidence" value="ECO:0007669"/>
    <property type="project" value="InterPro"/>
</dbReference>
<dbReference type="PRINTS" id="PR00508">
    <property type="entry name" value="S21N4MTFRASE"/>
</dbReference>
<protein>
    <recommendedName>
        <fullName evidence="4">Methyltransferase</fullName>
        <ecNumber evidence="4">2.1.1.-</ecNumber>
    </recommendedName>
</protein>
<dbReference type="SUPFAM" id="SSF53335">
    <property type="entry name" value="S-adenosyl-L-methionine-dependent methyltransferases"/>
    <property type="match status" value="1"/>
</dbReference>
<dbReference type="Gene3D" id="3.40.50.150">
    <property type="entry name" value="Vaccinia Virus protein VP39"/>
    <property type="match status" value="1"/>
</dbReference>
<evidence type="ECO:0000256" key="3">
    <source>
        <dbReference type="ARBA" id="ARBA00022679"/>
    </source>
</evidence>
<dbReference type="Proteomes" id="UP000281975">
    <property type="component" value="Unassembled WGS sequence"/>
</dbReference>
<dbReference type="InterPro" id="IPR001091">
    <property type="entry name" value="RM_Methyltransferase"/>
</dbReference>
<keyword evidence="7" id="KW-1185">Reference proteome</keyword>
<evidence type="ECO:0000256" key="4">
    <source>
        <dbReference type="RuleBase" id="RU362026"/>
    </source>
</evidence>
<evidence type="ECO:0000256" key="2">
    <source>
        <dbReference type="ARBA" id="ARBA00022603"/>
    </source>
</evidence>
<evidence type="ECO:0000313" key="6">
    <source>
        <dbReference type="EMBL" id="RKQ97122.1"/>
    </source>
</evidence>